<dbReference type="RefSeq" id="WP_225699367.1">
    <property type="nucleotide sequence ID" value="NZ_JAIXNE010000006.1"/>
</dbReference>
<protein>
    <submittedName>
        <fullName evidence="1">Uncharacterized protein</fullName>
    </submittedName>
</protein>
<organism evidence="1 2">
    <name type="scientific">Fulvivirga sedimenti</name>
    <dbReference type="NCBI Taxonomy" id="2879465"/>
    <lineage>
        <taxon>Bacteria</taxon>
        <taxon>Pseudomonadati</taxon>
        <taxon>Bacteroidota</taxon>
        <taxon>Cytophagia</taxon>
        <taxon>Cytophagales</taxon>
        <taxon>Fulvivirgaceae</taxon>
        <taxon>Fulvivirga</taxon>
    </lineage>
</organism>
<comment type="caution">
    <text evidence="1">The sequence shown here is derived from an EMBL/GenBank/DDBJ whole genome shotgun (WGS) entry which is preliminary data.</text>
</comment>
<sequence>MMRKLILYTYFLCGCFAVSKLHSQGRAKDDFFFSDRQQPMDSLQKEEESSVSLQLEDDRMKSEAFVFTDSFQHKIELEKIIRDSSAKLEKMLSRINEKQMHLNSLHDKGILTNSELELKNVQIKRALMKCEELRIHIQGAKGVLSQLNPGS</sequence>
<accession>A0A9X1HXZ3</accession>
<dbReference type="EMBL" id="JAIXNE010000006">
    <property type="protein sequence ID" value="MCA6078509.1"/>
    <property type="molecule type" value="Genomic_DNA"/>
</dbReference>
<gene>
    <name evidence="1" type="ORF">LDX50_26785</name>
</gene>
<evidence type="ECO:0000313" key="2">
    <source>
        <dbReference type="Proteomes" id="UP001139409"/>
    </source>
</evidence>
<evidence type="ECO:0000313" key="1">
    <source>
        <dbReference type="EMBL" id="MCA6078509.1"/>
    </source>
</evidence>
<reference evidence="1" key="1">
    <citation type="submission" date="2021-09" db="EMBL/GenBank/DDBJ databases">
        <title>Fulvivirga sp. isolated from coastal sediment.</title>
        <authorList>
            <person name="Yu H."/>
        </authorList>
    </citation>
    <scope>NUCLEOTIDE SEQUENCE</scope>
    <source>
        <strain evidence="1">1062</strain>
    </source>
</reference>
<proteinExistence type="predicted"/>
<dbReference type="AlphaFoldDB" id="A0A9X1HXZ3"/>
<dbReference type="Proteomes" id="UP001139409">
    <property type="component" value="Unassembled WGS sequence"/>
</dbReference>
<dbReference type="PROSITE" id="PS51257">
    <property type="entry name" value="PROKAR_LIPOPROTEIN"/>
    <property type="match status" value="1"/>
</dbReference>
<name>A0A9X1HXZ3_9BACT</name>
<keyword evidence="2" id="KW-1185">Reference proteome</keyword>